<proteinExistence type="predicted"/>
<organism evidence="3 4">
    <name type="scientific">Vanessa tameamea</name>
    <name type="common">Kamehameha butterfly</name>
    <dbReference type="NCBI Taxonomy" id="334116"/>
    <lineage>
        <taxon>Eukaryota</taxon>
        <taxon>Metazoa</taxon>
        <taxon>Ecdysozoa</taxon>
        <taxon>Arthropoda</taxon>
        <taxon>Hexapoda</taxon>
        <taxon>Insecta</taxon>
        <taxon>Pterygota</taxon>
        <taxon>Neoptera</taxon>
        <taxon>Endopterygota</taxon>
        <taxon>Lepidoptera</taxon>
        <taxon>Glossata</taxon>
        <taxon>Ditrysia</taxon>
        <taxon>Papilionoidea</taxon>
        <taxon>Nymphalidae</taxon>
        <taxon>Nymphalinae</taxon>
        <taxon>Vanessa</taxon>
    </lineage>
</organism>
<feature type="coiled-coil region" evidence="1">
    <location>
        <begin position="48"/>
        <end position="81"/>
    </location>
</feature>
<feature type="region of interest" description="Disordered" evidence="2">
    <location>
        <begin position="209"/>
        <end position="243"/>
    </location>
</feature>
<evidence type="ECO:0000313" key="4">
    <source>
        <dbReference type="RefSeq" id="XP_064073277.1"/>
    </source>
</evidence>
<gene>
    <name evidence="4" type="primary">LOC135193666</name>
</gene>
<dbReference type="Proteomes" id="UP001652626">
    <property type="component" value="Chromosome 15"/>
</dbReference>
<evidence type="ECO:0000256" key="1">
    <source>
        <dbReference type="SAM" id="Coils"/>
    </source>
</evidence>
<keyword evidence="1" id="KW-0175">Coiled coil</keyword>
<dbReference type="RefSeq" id="XP_064073277.1">
    <property type="nucleotide sequence ID" value="XM_064217207.1"/>
</dbReference>
<sequence length="339" mass="39206">MLAILAFTAAKQLNPGPQTISESSSTSKANDKRYATREITLFLTPSQIKSLNEARNSANKEAEAQSLKDNKEAEAQSLKDNQQYTLQGYGQQPEQTPWPKYTRVAPVEQPQEESQGFISQNPFLFKTRPVFENQDGGFEAFNLYREQKLREQQIQNIEEQQERKEGQLFRPYNPISDQAQEEALLHEELQQHWNRLLEHNRGQLKALSEANEKQNSEDLKANKESVQWESNQSKEEEETRSEIEKEIQFALRNNKAYDFSQENSRAEDQGNNQRSPILIHKEVRVTKHLPVHVVQKVKVSVPTPVLVPVPEPYEVKVPHPYPVPYEIIKHIPVPVIRKH</sequence>
<name>A0ABM4APN9_VANTA</name>
<reference evidence="4" key="1">
    <citation type="submission" date="2025-08" db="UniProtKB">
        <authorList>
            <consortium name="RefSeq"/>
        </authorList>
    </citation>
    <scope>IDENTIFICATION</scope>
    <source>
        <tissue evidence="4">Whole body</tissue>
    </source>
</reference>
<keyword evidence="3" id="KW-1185">Reference proteome</keyword>
<protein>
    <submittedName>
        <fullName evidence="4">Uncharacterized protein</fullName>
    </submittedName>
</protein>
<accession>A0ABM4APN9</accession>
<evidence type="ECO:0000256" key="2">
    <source>
        <dbReference type="SAM" id="MobiDB-lite"/>
    </source>
</evidence>
<evidence type="ECO:0000313" key="3">
    <source>
        <dbReference type="Proteomes" id="UP001652626"/>
    </source>
</evidence>
<dbReference type="GeneID" id="135193666"/>
<feature type="compositionally biased region" description="Basic and acidic residues" evidence="2">
    <location>
        <begin position="210"/>
        <end position="223"/>
    </location>
</feature>